<protein>
    <submittedName>
        <fullName evidence="3">Response regulator</fullName>
    </submittedName>
</protein>
<accession>A0A928VQ55</accession>
<keyword evidence="4" id="KW-1185">Reference proteome</keyword>
<dbReference type="InterPro" id="IPR052893">
    <property type="entry name" value="TCS_response_regulator"/>
</dbReference>
<gene>
    <name evidence="3" type="ORF">IQ266_18680</name>
</gene>
<comment type="caution">
    <text evidence="3">The sequence shown here is derived from an EMBL/GenBank/DDBJ whole genome shotgun (WGS) entry which is preliminary data.</text>
</comment>
<evidence type="ECO:0000313" key="3">
    <source>
        <dbReference type="EMBL" id="MBE9031763.1"/>
    </source>
</evidence>
<dbReference type="RefSeq" id="WP_264326591.1">
    <property type="nucleotide sequence ID" value="NZ_JADEXQ010000075.1"/>
</dbReference>
<proteinExistence type="predicted"/>
<organism evidence="3 4">
    <name type="scientific">Romeriopsis navalis LEGE 11480</name>
    <dbReference type="NCBI Taxonomy" id="2777977"/>
    <lineage>
        <taxon>Bacteria</taxon>
        <taxon>Bacillati</taxon>
        <taxon>Cyanobacteriota</taxon>
        <taxon>Cyanophyceae</taxon>
        <taxon>Leptolyngbyales</taxon>
        <taxon>Leptolyngbyaceae</taxon>
        <taxon>Romeriopsis</taxon>
        <taxon>Romeriopsis navalis</taxon>
    </lineage>
</organism>
<dbReference type="SMART" id="SM00448">
    <property type="entry name" value="REC"/>
    <property type="match status" value="1"/>
</dbReference>
<dbReference type="Proteomes" id="UP000625316">
    <property type="component" value="Unassembled WGS sequence"/>
</dbReference>
<dbReference type="EMBL" id="JADEXQ010000075">
    <property type="protein sequence ID" value="MBE9031763.1"/>
    <property type="molecule type" value="Genomic_DNA"/>
</dbReference>
<evidence type="ECO:0000313" key="4">
    <source>
        <dbReference type="Proteomes" id="UP000625316"/>
    </source>
</evidence>
<keyword evidence="1" id="KW-0597">Phosphoprotein</keyword>
<evidence type="ECO:0000256" key="1">
    <source>
        <dbReference type="PROSITE-ProRule" id="PRU00169"/>
    </source>
</evidence>
<dbReference type="AlphaFoldDB" id="A0A928VQ55"/>
<evidence type="ECO:0000259" key="2">
    <source>
        <dbReference type="PROSITE" id="PS50110"/>
    </source>
</evidence>
<dbReference type="PANTHER" id="PTHR44520">
    <property type="entry name" value="RESPONSE REGULATOR RCP1-RELATED"/>
    <property type="match status" value="1"/>
</dbReference>
<reference evidence="3" key="1">
    <citation type="submission" date="2020-10" db="EMBL/GenBank/DDBJ databases">
        <authorList>
            <person name="Castelo-Branco R."/>
            <person name="Eusebio N."/>
            <person name="Adriana R."/>
            <person name="Vieira A."/>
            <person name="Brugerolle De Fraissinette N."/>
            <person name="Rezende De Castro R."/>
            <person name="Schneider M.P."/>
            <person name="Vasconcelos V."/>
            <person name="Leao P.N."/>
        </authorList>
    </citation>
    <scope>NUCLEOTIDE SEQUENCE</scope>
    <source>
        <strain evidence="3">LEGE 11480</strain>
    </source>
</reference>
<feature type="modified residue" description="4-aspartylphosphate" evidence="1">
    <location>
        <position position="69"/>
    </location>
</feature>
<dbReference type="PROSITE" id="PS50110">
    <property type="entry name" value="RESPONSE_REGULATORY"/>
    <property type="match status" value="1"/>
</dbReference>
<dbReference type="InterPro" id="IPR001789">
    <property type="entry name" value="Sig_transdc_resp-reg_receiver"/>
</dbReference>
<dbReference type="GO" id="GO:0000160">
    <property type="term" value="P:phosphorelay signal transduction system"/>
    <property type="evidence" value="ECO:0007669"/>
    <property type="project" value="InterPro"/>
</dbReference>
<name>A0A928VQ55_9CYAN</name>
<dbReference type="SUPFAM" id="SSF52172">
    <property type="entry name" value="CheY-like"/>
    <property type="match status" value="1"/>
</dbReference>
<dbReference type="PANTHER" id="PTHR44520:SF2">
    <property type="entry name" value="RESPONSE REGULATOR RCP1"/>
    <property type="match status" value="1"/>
</dbReference>
<feature type="domain" description="Response regulatory" evidence="2">
    <location>
        <begin position="8"/>
        <end position="136"/>
    </location>
</feature>
<dbReference type="InterPro" id="IPR011006">
    <property type="entry name" value="CheY-like_superfamily"/>
</dbReference>
<dbReference type="Pfam" id="PF00072">
    <property type="entry name" value="Response_reg"/>
    <property type="match status" value="1"/>
</dbReference>
<sequence length="149" mass="16861">MLTAVDKSLFVIEDSDEDFEILKIFIEDMDITNPIYRCETGDRALDMFYQEGDYKDVEPLPHPSVILLDLNLPGTDGREVLGLLKGDQRFRDIPIVVFSTSSDPADINLCYEKGANGYLVKPVATDELEKIVQSFAEFWLNINTPPQLT</sequence>
<dbReference type="Gene3D" id="3.40.50.2300">
    <property type="match status" value="1"/>
</dbReference>
<dbReference type="CDD" id="cd17557">
    <property type="entry name" value="REC_Rcp-like"/>
    <property type="match status" value="1"/>
</dbReference>